<reference evidence="6 7" key="2">
    <citation type="submission" date="2014-03" db="EMBL/GenBank/DDBJ databases">
        <authorList>
            <person name="Baltrus D."/>
            <person name="Dougherty K."/>
        </authorList>
    </citation>
    <scope>NUCLEOTIDE SEQUENCE</scope>
    <source>
        <strain evidence="6 7">28a24</strain>
    </source>
</reference>
<proteinExistence type="predicted"/>
<keyword evidence="3" id="KW-1133">Transmembrane helix</keyword>
<dbReference type="GO" id="GO:0005886">
    <property type="term" value="C:plasma membrane"/>
    <property type="evidence" value="ECO:0007669"/>
    <property type="project" value="InterPro"/>
</dbReference>
<dbReference type="PANTHER" id="PTHR36985">
    <property type="entry name" value="TRANSLOCATION AND ASSEMBLY MODULE SUBUNIT TAMB"/>
    <property type="match status" value="1"/>
</dbReference>
<dbReference type="PANTHER" id="PTHR36985:SF1">
    <property type="entry name" value="TRANSLOCATION AND ASSEMBLY MODULE SUBUNIT TAMB"/>
    <property type="match status" value="1"/>
</dbReference>
<keyword evidence="4" id="KW-0472">Membrane</keyword>
<evidence type="ECO:0000256" key="1">
    <source>
        <dbReference type="ARBA" id="ARBA00004167"/>
    </source>
</evidence>
<evidence type="ECO:0000313" key="6">
    <source>
        <dbReference type="EMBL" id="AHL75810.1"/>
    </source>
</evidence>
<comment type="subcellular location">
    <subcellularLocation>
        <location evidence="1">Membrane</location>
        <topology evidence="1">Single-pass membrane protein</topology>
    </subcellularLocation>
</comment>
<dbReference type="RefSeq" id="WP_025242007.1">
    <property type="nucleotide sequence ID" value="NZ_CP007441.1"/>
</dbReference>
<sequence length="1230" mass="133951">MKSTARIIGWTLLGILILLLLILLAGGAVLGTNAGSRWALSQVPGVQVDQFRGRLGGVWQAQRLIWEQDGNRVEVQSPRMAWSPLCLLRMTLCVEELVVGDIALQFPPAPEDATPGEPFSLPDIQLPLRLRIERVETGRLRLNDVEQLQRVQLRADWRQEGLDIEALQLRREDLSLDMAGRLKPSGDWPLQLAGDAAVRSPDGQPWALKIALEGELRERLMLDVESQGYLDAKLRGWVRPLEPELPANLLLTVERFKAAAELPDALRLDTLELTAVGDLQRGYRLVGEGSLQGEGGAVGIALNALVDKVHAQVEALQLAAGEGRRLSLSGQAGWQDGLQGEGELAWRDFPWRRLYPGVDEPPVTLRTLNAQLQYDDGNYLGNFDAALTGPSGDFTLKSPISGDLEGVHLPQLELRAGQGRADGNLSVGFASGVDWNTTLALSELDPSYWIAELPGRLKGTLSSRGAMRDEQLQAEASLDMDGTLRKQPLKLQLEASGQGATWNVPRMDLRLGDNRIQGGGRWAETLQASLELDLPRLGQLWPDLQGQLAGNLRLAGTPAAPQGELTLDGRQVAFQDNRLDRLQLAANLKEGERGQLQLTAAGLQAGDTDLGQLRIDAEGTRQAHQGRLSLQGPLLDLSLALDGGLRGEDWRGRLLRAELDAKGQQWALQQPATLQRLASGRVTLGAHCWGAGQATLCAEDQRLMPDPQLRYRLRDFPLESLAPYLPDNLVWQGEVNADLALDLPSAGPSGSVRVDAGPGTLRMREGGQWLDFPYTTLALDSELAPQRVDGRLRFEGGELGEIDVQLHVDPSTEAKAISGSFRLSNFNLSVARPLVAQVERLSGQLNGNGELSGSLQRPQVNGELRLSDAEIAGSELPVSFEQLEVLAAIEGERMRIDGNWRSGEQGRGEIVGALDWRDALDMELRVKGARLPVIVEPYAELEVEPDLRLELAGDQLAVSGKVRVPRGDITVRELPPSTVRVSEDAVIIGAEAEEAQTPMAVRMDIDVEVGEDRLRFTGFGLTADLAGYVHIGDNLDTRGELNLNNGRYRAYGQRLTIRRAQLLFTGVLTQPFLNIEAIRRIESDNVIAGLRITGSAEQPRVDVFAEPAMSQEQALSYLVLGRPLGADSGENNMLAQAALGLGLAGSSSITGNVAQRLGIQDFQLDTEGRGTETSVVASGRLTDRLTLRYGVGVFESANTVALRYQLTKRIFLEAASGLASSLDIFYRRNF</sequence>
<evidence type="ECO:0000256" key="3">
    <source>
        <dbReference type="ARBA" id="ARBA00022989"/>
    </source>
</evidence>
<dbReference type="Pfam" id="PF04357">
    <property type="entry name" value="TamB"/>
    <property type="match status" value="1"/>
</dbReference>
<keyword evidence="2" id="KW-0812">Transmembrane</keyword>
<feature type="domain" description="Translocation and assembly module TamB C-terminal" evidence="5">
    <location>
        <begin position="903"/>
        <end position="1230"/>
    </location>
</feature>
<dbReference type="PATRIC" id="fig|316.77.peg.2442"/>
<dbReference type="AlphaFoldDB" id="W8QYU2"/>
<dbReference type="GO" id="GO:0009306">
    <property type="term" value="P:protein secretion"/>
    <property type="evidence" value="ECO:0007669"/>
    <property type="project" value="InterPro"/>
</dbReference>
<organism evidence="6 7">
    <name type="scientific">Stutzerimonas stutzeri</name>
    <name type="common">Pseudomonas stutzeri</name>
    <dbReference type="NCBI Taxonomy" id="316"/>
    <lineage>
        <taxon>Bacteria</taxon>
        <taxon>Pseudomonadati</taxon>
        <taxon>Pseudomonadota</taxon>
        <taxon>Gammaproteobacteria</taxon>
        <taxon>Pseudomonadales</taxon>
        <taxon>Pseudomonadaceae</taxon>
        <taxon>Stutzerimonas</taxon>
    </lineage>
</organism>
<gene>
    <name evidence="6" type="ORF">CH92_12165</name>
</gene>
<evidence type="ECO:0000256" key="2">
    <source>
        <dbReference type="ARBA" id="ARBA00022692"/>
    </source>
</evidence>
<dbReference type="EMBL" id="CP007441">
    <property type="protein sequence ID" value="AHL75810.1"/>
    <property type="molecule type" value="Genomic_DNA"/>
</dbReference>
<dbReference type="InterPro" id="IPR007452">
    <property type="entry name" value="TamB_C"/>
</dbReference>
<protein>
    <recommendedName>
        <fullName evidence="5">Translocation and assembly module TamB C-terminal domain-containing protein</fullName>
    </recommendedName>
</protein>
<name>W8QYU2_STUST</name>
<reference evidence="7" key="1">
    <citation type="journal article" date="2014" name="Genome Announc.">
        <title>Complete Genome Sequence of the Highly Transformable Pseudomonas stutzeri Strain 28a24.</title>
        <authorList>
            <person name="Smith B.A."/>
            <person name="Dougherty K.M."/>
            <person name="Baltrus D.A."/>
        </authorList>
    </citation>
    <scope>NUCLEOTIDE SEQUENCE [LARGE SCALE GENOMIC DNA]</scope>
    <source>
        <strain evidence="7">28a24</strain>
    </source>
</reference>
<dbReference type="OrthoDB" id="5555605at2"/>
<dbReference type="KEGG" id="pstt:CH92_12165"/>
<dbReference type="Proteomes" id="UP000019522">
    <property type="component" value="Chromosome"/>
</dbReference>
<evidence type="ECO:0000259" key="5">
    <source>
        <dbReference type="Pfam" id="PF04357"/>
    </source>
</evidence>
<accession>W8QYU2</accession>
<dbReference type="GO" id="GO:0097347">
    <property type="term" value="C:TAM protein secretion complex"/>
    <property type="evidence" value="ECO:0007669"/>
    <property type="project" value="TreeGrafter"/>
</dbReference>
<evidence type="ECO:0000313" key="7">
    <source>
        <dbReference type="Proteomes" id="UP000019522"/>
    </source>
</evidence>
<evidence type="ECO:0000256" key="4">
    <source>
        <dbReference type="ARBA" id="ARBA00023136"/>
    </source>
</evidence>